<sequence length="49" mass="5364">MPSATCSGSRGRNEPPCAADVSGKARFQDSKLRQEGRQQPDPRGHQRDP</sequence>
<feature type="compositionally biased region" description="Polar residues" evidence="1">
    <location>
        <begin position="1"/>
        <end position="10"/>
    </location>
</feature>
<evidence type="ECO:0000313" key="2">
    <source>
        <dbReference type="EMBL" id="AKH48134.1"/>
    </source>
</evidence>
<name>A0A0F7L6D5_9VIRU</name>
<reference evidence="2" key="1">
    <citation type="journal article" date="2015" name="Front. Microbiol.">
        <title>Combining genomic sequencing methods to explore viral diversity and reveal potential virus-host interactions.</title>
        <authorList>
            <person name="Chow C.E."/>
            <person name="Winget D.M."/>
            <person name="White R.A.III."/>
            <person name="Hallam S.J."/>
            <person name="Suttle C.A."/>
        </authorList>
    </citation>
    <scope>NUCLEOTIDE SEQUENCE</scope>
    <source>
        <strain evidence="2">Oxic1_6</strain>
    </source>
</reference>
<organism evidence="2">
    <name type="scientific">uncultured marine virus</name>
    <dbReference type="NCBI Taxonomy" id="186617"/>
    <lineage>
        <taxon>Viruses</taxon>
        <taxon>environmental samples</taxon>
    </lineage>
</organism>
<evidence type="ECO:0000256" key="1">
    <source>
        <dbReference type="SAM" id="MobiDB-lite"/>
    </source>
</evidence>
<protein>
    <submittedName>
        <fullName evidence="2">Uncharacterized protein</fullName>
    </submittedName>
</protein>
<reference evidence="2" key="2">
    <citation type="submission" date="2015-03" db="EMBL/GenBank/DDBJ databases">
        <authorList>
            <person name="Chow C.-E.T."/>
            <person name="Winget D.M."/>
            <person name="White R.A.III."/>
            <person name="Hallam S.J."/>
            <person name="Suttle C.A."/>
        </authorList>
    </citation>
    <scope>NUCLEOTIDE SEQUENCE</scope>
    <source>
        <strain evidence="2">Oxic1_6</strain>
    </source>
</reference>
<accession>A0A0F7L6D5</accession>
<dbReference type="EMBL" id="KR029601">
    <property type="protein sequence ID" value="AKH48134.1"/>
    <property type="molecule type" value="Genomic_DNA"/>
</dbReference>
<proteinExistence type="predicted"/>
<feature type="compositionally biased region" description="Basic and acidic residues" evidence="1">
    <location>
        <begin position="26"/>
        <end position="49"/>
    </location>
</feature>
<feature type="region of interest" description="Disordered" evidence="1">
    <location>
        <begin position="1"/>
        <end position="49"/>
    </location>
</feature>